<dbReference type="OrthoDB" id="9805006at2"/>
<sequence length="153" mass="17582">MSNYKISDELFNQIKNVVIETGFEFYYVEYVREENENYLRVYIDSEEGITFDNCAAVSKSVGVLLDETDPISDAYYLEVSSPGVERTLFNDKHLELNIGKEVKIKLSKIFNGSKKFEGELLSFDEINICIKSKGAKISIPRQNIKKVTLKIEF</sequence>
<dbReference type="Gene3D" id="2.30.30.180">
    <property type="entry name" value="Ribosome maturation factor RimP, C-terminal domain"/>
    <property type="match status" value="1"/>
</dbReference>
<dbReference type="InterPro" id="IPR035956">
    <property type="entry name" value="RimP_N_sf"/>
</dbReference>
<dbReference type="NCBIfam" id="NF000934">
    <property type="entry name" value="PRK00092.3-1"/>
    <property type="match status" value="1"/>
</dbReference>
<comment type="subcellular location">
    <subcellularLocation>
        <location evidence="3">Cytoplasm</location>
    </subcellularLocation>
</comment>
<dbReference type="Pfam" id="PF02576">
    <property type="entry name" value="RimP_N"/>
    <property type="match status" value="1"/>
</dbReference>
<accession>A0A1M5QWE5</accession>
<evidence type="ECO:0000256" key="3">
    <source>
        <dbReference type="HAMAP-Rule" id="MF_01077"/>
    </source>
</evidence>
<dbReference type="RefSeq" id="WP_073336325.1">
    <property type="nucleotide sequence ID" value="NZ_FQXM01000002.1"/>
</dbReference>
<dbReference type="InterPro" id="IPR036847">
    <property type="entry name" value="RimP_C_sf"/>
</dbReference>
<dbReference type="AlphaFoldDB" id="A0A1M5QWE5"/>
<evidence type="ECO:0000256" key="2">
    <source>
        <dbReference type="ARBA" id="ARBA00022517"/>
    </source>
</evidence>
<dbReference type="Proteomes" id="UP000184447">
    <property type="component" value="Unassembled WGS sequence"/>
</dbReference>
<proteinExistence type="inferred from homology"/>
<dbReference type="PANTHER" id="PTHR33867">
    <property type="entry name" value="RIBOSOME MATURATION FACTOR RIMP"/>
    <property type="match status" value="1"/>
</dbReference>
<evidence type="ECO:0000259" key="5">
    <source>
        <dbReference type="Pfam" id="PF17384"/>
    </source>
</evidence>
<dbReference type="SUPFAM" id="SSF75420">
    <property type="entry name" value="YhbC-like, N-terminal domain"/>
    <property type="match status" value="1"/>
</dbReference>
<dbReference type="InterPro" id="IPR028989">
    <property type="entry name" value="RimP_N"/>
</dbReference>
<organism evidence="6 7">
    <name type="scientific">Clostridium grantii DSM 8605</name>
    <dbReference type="NCBI Taxonomy" id="1121316"/>
    <lineage>
        <taxon>Bacteria</taxon>
        <taxon>Bacillati</taxon>
        <taxon>Bacillota</taxon>
        <taxon>Clostridia</taxon>
        <taxon>Eubacteriales</taxon>
        <taxon>Clostridiaceae</taxon>
        <taxon>Clostridium</taxon>
    </lineage>
</organism>
<dbReference type="GO" id="GO:0000028">
    <property type="term" value="P:ribosomal small subunit assembly"/>
    <property type="evidence" value="ECO:0007669"/>
    <property type="project" value="TreeGrafter"/>
</dbReference>
<gene>
    <name evidence="3" type="primary">rimP</name>
    <name evidence="6" type="ORF">SAMN02745207_00337</name>
</gene>
<keyword evidence="7" id="KW-1185">Reference proteome</keyword>
<dbReference type="PANTHER" id="PTHR33867:SF1">
    <property type="entry name" value="RIBOSOME MATURATION FACTOR RIMP"/>
    <property type="match status" value="1"/>
</dbReference>
<dbReference type="FunFam" id="3.30.300.70:FF:000001">
    <property type="entry name" value="Ribosome maturation factor RimP"/>
    <property type="match status" value="1"/>
</dbReference>
<evidence type="ECO:0000259" key="4">
    <source>
        <dbReference type="Pfam" id="PF02576"/>
    </source>
</evidence>
<dbReference type="GO" id="GO:0006412">
    <property type="term" value="P:translation"/>
    <property type="evidence" value="ECO:0007669"/>
    <property type="project" value="TreeGrafter"/>
</dbReference>
<evidence type="ECO:0000313" key="6">
    <source>
        <dbReference type="EMBL" id="SHH18455.1"/>
    </source>
</evidence>
<feature type="domain" description="Ribosome maturation factor RimP C-terminal" evidence="5">
    <location>
        <begin position="88"/>
        <end position="153"/>
    </location>
</feature>
<dbReference type="SUPFAM" id="SSF74942">
    <property type="entry name" value="YhbC-like, C-terminal domain"/>
    <property type="match status" value="1"/>
</dbReference>
<reference evidence="6 7" key="1">
    <citation type="submission" date="2016-11" db="EMBL/GenBank/DDBJ databases">
        <authorList>
            <person name="Jaros S."/>
            <person name="Januszkiewicz K."/>
            <person name="Wedrychowicz H."/>
        </authorList>
    </citation>
    <scope>NUCLEOTIDE SEQUENCE [LARGE SCALE GENOMIC DNA]</scope>
    <source>
        <strain evidence="6 7">DSM 8605</strain>
    </source>
</reference>
<dbReference type="STRING" id="1121316.SAMN02745207_00337"/>
<dbReference type="InterPro" id="IPR003728">
    <property type="entry name" value="Ribosome_maturation_RimP"/>
</dbReference>
<name>A0A1M5QWE5_9CLOT</name>
<dbReference type="CDD" id="cd01734">
    <property type="entry name" value="YlxS_C"/>
    <property type="match status" value="1"/>
</dbReference>
<dbReference type="GO" id="GO:0005829">
    <property type="term" value="C:cytosol"/>
    <property type="evidence" value="ECO:0007669"/>
    <property type="project" value="TreeGrafter"/>
</dbReference>
<comment type="similarity">
    <text evidence="3">Belongs to the RimP family.</text>
</comment>
<protein>
    <recommendedName>
        <fullName evidence="3">Ribosome maturation factor RimP</fullName>
    </recommendedName>
</protein>
<keyword evidence="1 3" id="KW-0963">Cytoplasm</keyword>
<dbReference type="InterPro" id="IPR028998">
    <property type="entry name" value="RimP_C"/>
</dbReference>
<dbReference type="EMBL" id="FQXM01000002">
    <property type="protein sequence ID" value="SHH18455.1"/>
    <property type="molecule type" value="Genomic_DNA"/>
</dbReference>
<dbReference type="Pfam" id="PF17384">
    <property type="entry name" value="DUF150_C"/>
    <property type="match status" value="1"/>
</dbReference>
<evidence type="ECO:0000256" key="1">
    <source>
        <dbReference type="ARBA" id="ARBA00022490"/>
    </source>
</evidence>
<dbReference type="Gene3D" id="3.30.300.70">
    <property type="entry name" value="RimP-like superfamily, N-terminal"/>
    <property type="match status" value="1"/>
</dbReference>
<dbReference type="HAMAP" id="MF_01077">
    <property type="entry name" value="RimP"/>
    <property type="match status" value="1"/>
</dbReference>
<keyword evidence="2 3" id="KW-0690">Ribosome biogenesis</keyword>
<feature type="domain" description="Ribosome maturation factor RimP N-terminal" evidence="4">
    <location>
        <begin position="14"/>
        <end position="85"/>
    </location>
</feature>
<comment type="function">
    <text evidence="3">Required for maturation of 30S ribosomal subunits.</text>
</comment>
<evidence type="ECO:0000313" key="7">
    <source>
        <dbReference type="Proteomes" id="UP000184447"/>
    </source>
</evidence>